<dbReference type="InterPro" id="IPR001048">
    <property type="entry name" value="Asp/Glu/Uridylate_kinase"/>
</dbReference>
<keyword evidence="4 11" id="KW-0963">Cytoplasm</keyword>
<dbReference type="HAMAP" id="MF_01220_B">
    <property type="entry name" value="PyrH_B"/>
    <property type="match status" value="1"/>
</dbReference>
<reference evidence="13 14" key="1">
    <citation type="submission" date="2016-10" db="EMBL/GenBank/DDBJ databases">
        <authorList>
            <person name="Varghese N."/>
            <person name="Submissions S."/>
        </authorList>
    </citation>
    <scope>NUCLEOTIDE SEQUENCE [LARGE SCALE GENOMIC DNA]</scope>
    <source>
        <strain evidence="14">YIM D21,KCTC 23444,ACCC 10710</strain>
    </source>
</reference>
<dbReference type="NCBIfam" id="TIGR02075">
    <property type="entry name" value="pyrH_bact"/>
    <property type="match status" value="1"/>
</dbReference>
<evidence type="ECO:0000256" key="6">
    <source>
        <dbReference type="ARBA" id="ARBA00022741"/>
    </source>
</evidence>
<proteinExistence type="inferred from homology"/>
<evidence type="ECO:0000256" key="7">
    <source>
        <dbReference type="ARBA" id="ARBA00022777"/>
    </source>
</evidence>
<dbReference type="PANTHER" id="PTHR42833:SF4">
    <property type="entry name" value="URIDYLATE KINASE PUMPKIN, CHLOROPLASTIC"/>
    <property type="match status" value="1"/>
</dbReference>
<feature type="binding site" evidence="11">
    <location>
        <position position="158"/>
    </location>
    <ligand>
        <name>ATP</name>
        <dbReference type="ChEBI" id="CHEBI:30616"/>
    </ligand>
</feature>
<evidence type="ECO:0000256" key="9">
    <source>
        <dbReference type="ARBA" id="ARBA00022975"/>
    </source>
</evidence>
<name>A0A1I2CEC9_9RHOB</name>
<comment type="similarity">
    <text evidence="3 11">Belongs to the UMP kinase family.</text>
</comment>
<dbReference type="InterPro" id="IPR015963">
    <property type="entry name" value="Uridylate_kinase_bac"/>
</dbReference>
<protein>
    <recommendedName>
        <fullName evidence="11">Uridylate kinase</fullName>
        <shortName evidence="11">UK</shortName>
        <ecNumber evidence="11">2.7.4.22</ecNumber>
    </recommendedName>
    <alternativeName>
        <fullName evidence="11">Uridine monophosphate kinase</fullName>
        <shortName evidence="11">UMP kinase</shortName>
        <shortName evidence="11">UMPK</shortName>
    </alternativeName>
</protein>
<gene>
    <name evidence="11" type="primary">pyrH</name>
    <name evidence="13" type="ORF">SAMN04515678_11382</name>
</gene>
<keyword evidence="8 11" id="KW-0067">ATP-binding</keyword>
<keyword evidence="6 11" id="KW-0547">Nucleotide-binding</keyword>
<evidence type="ECO:0000256" key="2">
    <source>
        <dbReference type="ARBA" id="ARBA00004791"/>
    </source>
</evidence>
<feature type="binding site" evidence="11">
    <location>
        <position position="167"/>
    </location>
    <ligand>
        <name>ATP</name>
        <dbReference type="ChEBI" id="CHEBI:30616"/>
    </ligand>
</feature>
<feature type="binding site" evidence="11">
    <location>
        <position position="48"/>
    </location>
    <ligand>
        <name>UMP</name>
        <dbReference type="ChEBI" id="CHEBI:57865"/>
    </ligand>
</feature>
<comment type="catalytic activity">
    <reaction evidence="10 11">
        <text>UMP + ATP = UDP + ADP</text>
        <dbReference type="Rhea" id="RHEA:24400"/>
        <dbReference type="ChEBI" id="CHEBI:30616"/>
        <dbReference type="ChEBI" id="CHEBI:57865"/>
        <dbReference type="ChEBI" id="CHEBI:58223"/>
        <dbReference type="ChEBI" id="CHEBI:456216"/>
        <dbReference type="EC" id="2.7.4.22"/>
    </reaction>
</comment>
<dbReference type="GO" id="GO:0005524">
    <property type="term" value="F:ATP binding"/>
    <property type="evidence" value="ECO:0007669"/>
    <property type="project" value="UniProtKB-KW"/>
</dbReference>
<keyword evidence="5 11" id="KW-0808">Transferase</keyword>
<keyword evidence="7 11" id="KW-0418">Kinase</keyword>
<sequence length="244" mass="26436">MRVMVKISGEALASGAAGVFSDDAISAVVKEILKLQDTGAEVACVIGGGNIFRGSVSSDWNIERVEADNVGMLGTIANGILLRAKIEATSDIEVRLMSALTIPQIGEPYIRRRAQRHLEKRRIVLLCGGIGEPYLTTDYPSVQRAIELDCDCVLAMKNGIDGVYVSDPRKDPDAKLYKTLTFEKAIKDRLTFMDHAALVLAQQHRMRVHVVGFDEPGAAGRVLNGEQVGTTITDDGGVTFYEDA</sequence>
<comment type="subcellular location">
    <subcellularLocation>
        <location evidence="1 11">Cytoplasm</location>
    </subcellularLocation>
</comment>
<dbReference type="Pfam" id="PF00696">
    <property type="entry name" value="AA_kinase"/>
    <property type="match status" value="1"/>
</dbReference>
<comment type="pathway">
    <text evidence="2 11">Pyrimidine metabolism; CTP biosynthesis via de novo pathway; UDP from UMP (UMPK route): step 1/1.</text>
</comment>
<evidence type="ECO:0000256" key="8">
    <source>
        <dbReference type="ARBA" id="ARBA00022840"/>
    </source>
</evidence>
<dbReference type="Gene3D" id="3.40.1160.10">
    <property type="entry name" value="Acetylglutamate kinase-like"/>
    <property type="match status" value="1"/>
</dbReference>
<evidence type="ECO:0000256" key="10">
    <source>
        <dbReference type="ARBA" id="ARBA00047767"/>
    </source>
</evidence>
<evidence type="ECO:0000313" key="14">
    <source>
        <dbReference type="Proteomes" id="UP000325289"/>
    </source>
</evidence>
<dbReference type="GO" id="GO:0044210">
    <property type="term" value="P:'de novo' CTP biosynthetic process"/>
    <property type="evidence" value="ECO:0007669"/>
    <property type="project" value="UniProtKB-UniRule"/>
</dbReference>
<feature type="binding site" evidence="11">
    <location>
        <position position="164"/>
    </location>
    <ligand>
        <name>ATP</name>
        <dbReference type="ChEBI" id="CHEBI:30616"/>
    </ligand>
</feature>
<comment type="subunit">
    <text evidence="11">Homohexamer.</text>
</comment>
<feature type="binding site" evidence="11">
    <location>
        <begin position="6"/>
        <end position="9"/>
    </location>
    <ligand>
        <name>ATP</name>
        <dbReference type="ChEBI" id="CHEBI:30616"/>
    </ligand>
</feature>
<evidence type="ECO:0000256" key="11">
    <source>
        <dbReference type="HAMAP-Rule" id="MF_01220"/>
    </source>
</evidence>
<feature type="domain" description="Aspartate/glutamate/uridylate kinase" evidence="12">
    <location>
        <begin position="1"/>
        <end position="211"/>
    </location>
</feature>
<organism evidence="13 14">
    <name type="scientific">Roseivivax sediminis</name>
    <dbReference type="NCBI Taxonomy" id="936889"/>
    <lineage>
        <taxon>Bacteria</taxon>
        <taxon>Pseudomonadati</taxon>
        <taxon>Pseudomonadota</taxon>
        <taxon>Alphaproteobacteria</taxon>
        <taxon>Rhodobacterales</taxon>
        <taxon>Roseobacteraceae</taxon>
        <taxon>Roseivivax</taxon>
    </lineage>
</organism>
<dbReference type="GO" id="GO:0033862">
    <property type="term" value="F:UMP kinase activity"/>
    <property type="evidence" value="ECO:0007669"/>
    <property type="project" value="UniProtKB-EC"/>
</dbReference>
<dbReference type="EMBL" id="FOMS01000013">
    <property type="protein sequence ID" value="SFE66709.1"/>
    <property type="molecule type" value="Genomic_DNA"/>
</dbReference>
<dbReference type="PANTHER" id="PTHR42833">
    <property type="entry name" value="URIDYLATE KINASE"/>
    <property type="match status" value="1"/>
</dbReference>
<dbReference type="EC" id="2.7.4.22" evidence="11"/>
<evidence type="ECO:0000256" key="1">
    <source>
        <dbReference type="ARBA" id="ARBA00004496"/>
    </source>
</evidence>
<comment type="activity regulation">
    <text evidence="11">Inhibited by UTP.</text>
</comment>
<dbReference type="InterPro" id="IPR011817">
    <property type="entry name" value="Uridylate_kinase"/>
</dbReference>
<evidence type="ECO:0000256" key="5">
    <source>
        <dbReference type="ARBA" id="ARBA00022679"/>
    </source>
</evidence>
<evidence type="ECO:0000313" key="13">
    <source>
        <dbReference type="EMBL" id="SFE66709.1"/>
    </source>
</evidence>
<dbReference type="GO" id="GO:0006225">
    <property type="term" value="P:UDP biosynthetic process"/>
    <property type="evidence" value="ECO:0007669"/>
    <property type="project" value="TreeGrafter"/>
</dbReference>
<evidence type="ECO:0000256" key="3">
    <source>
        <dbReference type="ARBA" id="ARBA00007614"/>
    </source>
</evidence>
<keyword evidence="9 11" id="KW-0665">Pyrimidine biosynthesis</keyword>
<evidence type="ECO:0000259" key="12">
    <source>
        <dbReference type="Pfam" id="PF00696"/>
    </source>
</evidence>
<dbReference type="Proteomes" id="UP000325289">
    <property type="component" value="Unassembled WGS sequence"/>
</dbReference>
<feature type="binding site" evidence="11">
    <location>
        <position position="53"/>
    </location>
    <ligand>
        <name>ATP</name>
        <dbReference type="ChEBI" id="CHEBI:30616"/>
    </ligand>
</feature>
<comment type="caution">
    <text evidence="11">Lacks conserved residue(s) required for the propagation of feature annotation.</text>
</comment>
<keyword evidence="14" id="KW-1185">Reference proteome</keyword>
<accession>A0A1I2CEC9</accession>
<evidence type="ECO:0000256" key="4">
    <source>
        <dbReference type="ARBA" id="ARBA00022490"/>
    </source>
</evidence>
<feature type="binding site" evidence="11">
    <location>
        <position position="49"/>
    </location>
    <ligand>
        <name>ATP</name>
        <dbReference type="ChEBI" id="CHEBI:30616"/>
    </ligand>
</feature>
<dbReference type="GO" id="GO:0005737">
    <property type="term" value="C:cytoplasm"/>
    <property type="evidence" value="ECO:0007669"/>
    <property type="project" value="UniProtKB-SubCell"/>
</dbReference>
<feature type="binding site" evidence="11">
    <location>
        <begin position="130"/>
        <end position="137"/>
    </location>
    <ligand>
        <name>UMP</name>
        <dbReference type="ChEBI" id="CHEBI:57865"/>
    </ligand>
</feature>
<dbReference type="PIRSF" id="PIRSF005650">
    <property type="entry name" value="Uridylate_kin"/>
    <property type="match status" value="1"/>
</dbReference>
<dbReference type="CDD" id="cd04254">
    <property type="entry name" value="AAK_UMPK-PyrH-Ec"/>
    <property type="match status" value="1"/>
</dbReference>
<dbReference type="InterPro" id="IPR036393">
    <property type="entry name" value="AceGlu_kinase-like_sf"/>
</dbReference>
<dbReference type="AlphaFoldDB" id="A0A1I2CEC9"/>
<feature type="binding site" evidence="11">
    <location>
        <position position="68"/>
    </location>
    <ligand>
        <name>UMP</name>
        <dbReference type="ChEBI" id="CHEBI:57865"/>
    </ligand>
</feature>
<dbReference type="UniPathway" id="UPA00159">
    <property type="reaction ID" value="UER00275"/>
</dbReference>
<comment type="function">
    <text evidence="11">Catalyzes the reversible phosphorylation of UMP to UDP.</text>
</comment>
<dbReference type="SUPFAM" id="SSF53633">
    <property type="entry name" value="Carbamate kinase-like"/>
    <property type="match status" value="1"/>
</dbReference>